<feature type="compositionally biased region" description="Polar residues" evidence="2">
    <location>
        <begin position="62"/>
        <end position="72"/>
    </location>
</feature>
<proteinExistence type="predicted"/>
<dbReference type="InterPro" id="IPR006133">
    <property type="entry name" value="DNA-dir_DNA_pol_B_exonuc"/>
</dbReference>
<dbReference type="Gene3D" id="2.40.50.730">
    <property type="match status" value="2"/>
</dbReference>
<dbReference type="GO" id="GO:0006261">
    <property type="term" value="P:DNA-templated DNA replication"/>
    <property type="evidence" value="ECO:0007669"/>
    <property type="project" value="TreeGrafter"/>
</dbReference>
<name>A0A9P8TPN3_WICPI</name>
<dbReference type="Gene3D" id="3.30.420.10">
    <property type="entry name" value="Ribonuclease H-like superfamily/Ribonuclease H"/>
    <property type="match status" value="1"/>
</dbReference>
<dbReference type="AlphaFoldDB" id="A0A9P8TPN3"/>
<dbReference type="SUPFAM" id="SSF53098">
    <property type="entry name" value="Ribonuclease H-like"/>
    <property type="match status" value="1"/>
</dbReference>
<dbReference type="InterPro" id="IPR036397">
    <property type="entry name" value="RNaseH_sf"/>
</dbReference>
<dbReference type="GO" id="GO:0003676">
    <property type="term" value="F:nucleic acid binding"/>
    <property type="evidence" value="ECO:0007669"/>
    <property type="project" value="InterPro"/>
</dbReference>
<keyword evidence="5" id="KW-1185">Reference proteome</keyword>
<feature type="domain" description="DNA-directed DNA polymerase family B exonuclease" evidence="3">
    <location>
        <begin position="304"/>
        <end position="525"/>
    </location>
</feature>
<dbReference type="EMBL" id="JAEUBG010001300">
    <property type="protein sequence ID" value="KAH3686581.1"/>
    <property type="molecule type" value="Genomic_DNA"/>
</dbReference>
<dbReference type="GO" id="GO:0003887">
    <property type="term" value="F:DNA-directed DNA polymerase activity"/>
    <property type="evidence" value="ECO:0007669"/>
    <property type="project" value="TreeGrafter"/>
</dbReference>
<comment type="caution">
    <text evidence="4">The sequence shown here is derived from an EMBL/GenBank/DDBJ whole genome shotgun (WGS) entry which is preliminary data.</text>
</comment>
<evidence type="ECO:0000256" key="1">
    <source>
        <dbReference type="ARBA" id="ARBA00024411"/>
    </source>
</evidence>
<dbReference type="PANTHER" id="PTHR10322:SF23">
    <property type="entry name" value="DNA POLYMERASE DELTA CATALYTIC SUBUNIT"/>
    <property type="match status" value="1"/>
</dbReference>
<dbReference type="InterPro" id="IPR012337">
    <property type="entry name" value="RNaseH-like_sf"/>
</dbReference>
<reference evidence="4" key="1">
    <citation type="journal article" date="2021" name="Open Biol.">
        <title>Shared evolutionary footprints suggest mitochondrial oxidative damage underlies multiple complex I losses in fungi.</title>
        <authorList>
            <person name="Schikora-Tamarit M.A."/>
            <person name="Marcet-Houben M."/>
            <person name="Nosek J."/>
            <person name="Gabaldon T."/>
        </authorList>
    </citation>
    <scope>NUCLEOTIDE SEQUENCE</scope>
    <source>
        <strain evidence="4">CBS2887</strain>
    </source>
</reference>
<reference evidence="4" key="2">
    <citation type="submission" date="2021-01" db="EMBL/GenBank/DDBJ databases">
        <authorList>
            <person name="Schikora-Tamarit M.A."/>
        </authorList>
    </citation>
    <scope>NUCLEOTIDE SEQUENCE</scope>
    <source>
        <strain evidence="4">CBS2887</strain>
    </source>
</reference>
<feature type="region of interest" description="Disordered" evidence="2">
    <location>
        <begin position="60"/>
        <end position="92"/>
    </location>
</feature>
<sequence>MNYSIDHTHTTSSNIFQRTKRKTSAAEFVSKYNYNAMAERHGITSYNNNRKFVRGSTKYIKKSNTGDNKSGATSVPVPPSDTSSNQSPPSYCVTSDSSRIKCSIRRTDNKQIVSTCNHNSQDILRPPIPKSFNHQTDNLTFKQYIIDPYIDSDNISYLRLHGLTEHGNSVSCKLTGFLHYFYVDCAVSFDDDPEIFNQYIQFLRQRYPGIANVEFCIRDVTSPRVGCERGEEEEEEEQLVYLLKVHVEPHDRADQIRKDMEIKGLYFPVISEQDEEEELGREEHTANGGFREAEWISYEVKTYYNVEYSSRFTMDYKINGPTSWITLPAGQYQLLNQDEKKSSTCQFEVVIDHRFAIYHETSNISSDIRLRTLSLTVLTDPDLDSTARQDEAKCEQVLQISNVIRMNGISNPMMRIVFMIGDCVVIPGDDYADVQFINCGNEIDLLLRWGQFVRDSDCDVIMGDHVWTLHLRYVLQRAERLGIFGKLCLLLGRVKPGNLNVADSESDFELPKDCTKFGGRVLIDISKHLGDEKKVIYGISEEKINYDSVKEANQELSRDKIYTLQRTSAITRGELALKTLVHTEAVSRVLNVNTDPIL</sequence>
<gene>
    <name evidence="4" type="ORF">WICPIJ_002425</name>
</gene>
<protein>
    <recommendedName>
        <fullName evidence="1">DNA polymerase delta catalytic subunit</fullName>
    </recommendedName>
</protein>
<evidence type="ECO:0000259" key="3">
    <source>
        <dbReference type="Pfam" id="PF03104"/>
    </source>
</evidence>
<dbReference type="Proteomes" id="UP000774326">
    <property type="component" value="Unassembled WGS sequence"/>
</dbReference>
<evidence type="ECO:0000313" key="4">
    <source>
        <dbReference type="EMBL" id="KAH3686581.1"/>
    </source>
</evidence>
<evidence type="ECO:0000313" key="5">
    <source>
        <dbReference type="Proteomes" id="UP000774326"/>
    </source>
</evidence>
<evidence type="ECO:0000256" key="2">
    <source>
        <dbReference type="SAM" id="MobiDB-lite"/>
    </source>
</evidence>
<dbReference type="PANTHER" id="PTHR10322">
    <property type="entry name" value="DNA POLYMERASE CATALYTIC SUBUNIT"/>
    <property type="match status" value="1"/>
</dbReference>
<dbReference type="InterPro" id="IPR050240">
    <property type="entry name" value="DNA_pol_type-B"/>
</dbReference>
<dbReference type="Pfam" id="PF03104">
    <property type="entry name" value="DNA_pol_B_exo1"/>
    <property type="match status" value="1"/>
</dbReference>
<dbReference type="OrthoDB" id="2414538at2759"/>
<accession>A0A9P8TPN3</accession>
<organism evidence="4 5">
    <name type="scientific">Wickerhamomyces pijperi</name>
    <name type="common">Yeast</name>
    <name type="synonym">Pichia pijperi</name>
    <dbReference type="NCBI Taxonomy" id="599730"/>
    <lineage>
        <taxon>Eukaryota</taxon>
        <taxon>Fungi</taxon>
        <taxon>Dikarya</taxon>
        <taxon>Ascomycota</taxon>
        <taxon>Saccharomycotina</taxon>
        <taxon>Saccharomycetes</taxon>
        <taxon>Phaffomycetales</taxon>
        <taxon>Wickerhamomycetaceae</taxon>
        <taxon>Wickerhamomyces</taxon>
    </lineage>
</organism>